<dbReference type="AlphaFoldDB" id="A0A164V2T4"/>
<keyword evidence="3" id="KW-1185">Reference proteome</keyword>
<reference evidence="2 3" key="1">
    <citation type="journal article" date="2016" name="Mol. Biol. Evol.">
        <title>Comparative Genomics of Early-Diverging Mushroom-Forming Fungi Provides Insights into the Origins of Lignocellulose Decay Capabilities.</title>
        <authorList>
            <person name="Nagy L.G."/>
            <person name="Riley R."/>
            <person name="Tritt A."/>
            <person name="Adam C."/>
            <person name="Daum C."/>
            <person name="Floudas D."/>
            <person name="Sun H."/>
            <person name="Yadav J.S."/>
            <person name="Pangilinan J."/>
            <person name="Larsson K.H."/>
            <person name="Matsuura K."/>
            <person name="Barry K."/>
            <person name="Labutti K."/>
            <person name="Kuo R."/>
            <person name="Ohm R.A."/>
            <person name="Bhattacharya S.S."/>
            <person name="Shirouzu T."/>
            <person name="Yoshinaga Y."/>
            <person name="Martin F.M."/>
            <person name="Grigoriev I.V."/>
            <person name="Hibbett D.S."/>
        </authorList>
    </citation>
    <scope>NUCLEOTIDE SEQUENCE [LARGE SCALE GENOMIC DNA]</scope>
    <source>
        <strain evidence="2 3">HHB9708</strain>
    </source>
</reference>
<dbReference type="Proteomes" id="UP000076722">
    <property type="component" value="Unassembled WGS sequence"/>
</dbReference>
<sequence>MNVREPIVVYSYRQLFSLPSCCTCRHRISIASSSFSHTSALHVVLHLISFCTLHHAHLLSAILLVIMFFFTLYWLCTHILYVF</sequence>
<proteinExistence type="predicted"/>
<gene>
    <name evidence="2" type="ORF">SISNIDRAFT_68114</name>
</gene>
<keyword evidence="1" id="KW-0812">Transmembrane</keyword>
<keyword evidence="1" id="KW-1133">Transmembrane helix</keyword>
<accession>A0A164V2T4</accession>
<evidence type="ECO:0000313" key="2">
    <source>
        <dbReference type="EMBL" id="KZS93762.1"/>
    </source>
</evidence>
<organism evidence="2 3">
    <name type="scientific">Sistotremastrum niveocremeum HHB9708</name>
    <dbReference type="NCBI Taxonomy" id="1314777"/>
    <lineage>
        <taxon>Eukaryota</taxon>
        <taxon>Fungi</taxon>
        <taxon>Dikarya</taxon>
        <taxon>Basidiomycota</taxon>
        <taxon>Agaricomycotina</taxon>
        <taxon>Agaricomycetes</taxon>
        <taxon>Sistotremastrales</taxon>
        <taxon>Sistotremastraceae</taxon>
        <taxon>Sertulicium</taxon>
        <taxon>Sertulicium niveocremeum</taxon>
    </lineage>
</organism>
<evidence type="ECO:0000313" key="3">
    <source>
        <dbReference type="Proteomes" id="UP000076722"/>
    </source>
</evidence>
<feature type="transmembrane region" description="Helical" evidence="1">
    <location>
        <begin position="61"/>
        <end position="82"/>
    </location>
</feature>
<keyword evidence="1" id="KW-0472">Membrane</keyword>
<feature type="transmembrane region" description="Helical" evidence="1">
    <location>
        <begin position="35"/>
        <end position="55"/>
    </location>
</feature>
<protein>
    <submittedName>
        <fullName evidence="2">Uncharacterized protein</fullName>
    </submittedName>
</protein>
<evidence type="ECO:0000256" key="1">
    <source>
        <dbReference type="SAM" id="Phobius"/>
    </source>
</evidence>
<name>A0A164V2T4_9AGAM</name>
<dbReference type="EMBL" id="KV419406">
    <property type="protein sequence ID" value="KZS93762.1"/>
    <property type="molecule type" value="Genomic_DNA"/>
</dbReference>